<dbReference type="PANTHER" id="PTHR43099:SF6">
    <property type="entry name" value="UPF0053 PROTEIN RV1842C"/>
    <property type="match status" value="1"/>
</dbReference>
<dbReference type="PROSITE" id="PS51371">
    <property type="entry name" value="CBS"/>
    <property type="match status" value="2"/>
</dbReference>
<sequence>MTEWILLGLVLLLIAAGGFFVAAEFALVTVDRPAVRRAAADGDRPAVSVQKALASLSTQLSSCQLGITVTSLVVGFIAEPSIARLLQRGPLKGMGLSEAAALPISLTAAFLIATVTQMVFGELVPKNWALAEPMRLSRLVATPHRAFTLVSRPLLWVLQGSSNWMVRRLGIEPQEEMASGHSPRELSALAERSAREGTIDGGLAARMSRSALLGERFAADAMTPRARVTFIDDDDPVSKLLRLSRRAGHSRYVVIGDSTDDILGVVHFRDALSVPADERSSTPVTAILQEVRAVPASMPLDNVLEELRGGMQLAVVIDEFGGTDGIITLEDLMEELVGEISDEQDIPEERVTPLADHRWKVSGLLRPDEVPSLAGIELPEGQASETLGGLVTELLERFCVVGDSVTVEARDLTDLDDDGIPTPVQATLTVLSIDGHRVKELELTAEATGDQS</sequence>
<keyword evidence="5" id="KW-0677">Repeat</keyword>
<protein>
    <submittedName>
        <fullName evidence="14">Hemolysin family protein</fullName>
    </submittedName>
</protein>
<dbReference type="PANTHER" id="PTHR43099">
    <property type="entry name" value="UPF0053 PROTEIN YRKA"/>
    <property type="match status" value="1"/>
</dbReference>
<dbReference type="EMBL" id="CP154795">
    <property type="protein sequence ID" value="XAN05797.1"/>
    <property type="molecule type" value="Genomic_DNA"/>
</dbReference>
<evidence type="ECO:0000313" key="14">
    <source>
        <dbReference type="EMBL" id="XAN05797.1"/>
    </source>
</evidence>
<evidence type="ECO:0000256" key="4">
    <source>
        <dbReference type="ARBA" id="ARBA00022692"/>
    </source>
</evidence>
<dbReference type="SUPFAM" id="SSF54631">
    <property type="entry name" value="CBS-domain pair"/>
    <property type="match status" value="1"/>
</dbReference>
<dbReference type="InterPro" id="IPR000644">
    <property type="entry name" value="CBS_dom"/>
</dbReference>
<dbReference type="InterPro" id="IPR005170">
    <property type="entry name" value="Transptr-assoc_dom"/>
</dbReference>
<proteinExistence type="inferred from homology"/>
<dbReference type="InterPro" id="IPR002550">
    <property type="entry name" value="CNNM"/>
</dbReference>
<keyword evidence="7 9" id="KW-0129">CBS domain</keyword>
<evidence type="ECO:0000256" key="9">
    <source>
        <dbReference type="PROSITE-ProRule" id="PRU00703"/>
    </source>
</evidence>
<dbReference type="Proteomes" id="UP001442841">
    <property type="component" value="Chromosome"/>
</dbReference>
<evidence type="ECO:0000259" key="12">
    <source>
        <dbReference type="PROSITE" id="PS51371"/>
    </source>
</evidence>
<feature type="domain" description="CBS" evidence="12">
    <location>
        <begin position="222"/>
        <end position="281"/>
    </location>
</feature>
<dbReference type="InterPro" id="IPR016169">
    <property type="entry name" value="FAD-bd_PCMH_sub2"/>
</dbReference>
<dbReference type="InterPro" id="IPR044751">
    <property type="entry name" value="Ion_transp-like_CBS"/>
</dbReference>
<dbReference type="Gene3D" id="3.30.465.10">
    <property type="match status" value="1"/>
</dbReference>
<name>A0ABZ3FIG5_9ACTN</name>
<dbReference type="PROSITE" id="PS51846">
    <property type="entry name" value="CNNM"/>
    <property type="match status" value="1"/>
</dbReference>
<evidence type="ECO:0000256" key="6">
    <source>
        <dbReference type="ARBA" id="ARBA00022989"/>
    </source>
</evidence>
<keyword evidence="3" id="KW-1003">Cell membrane</keyword>
<feature type="domain" description="CNNM transmembrane" evidence="13">
    <location>
        <begin position="1"/>
        <end position="203"/>
    </location>
</feature>
<dbReference type="CDD" id="cd04590">
    <property type="entry name" value="CBS_pair_CorC_HlyC_assoc"/>
    <property type="match status" value="1"/>
</dbReference>
<dbReference type="Pfam" id="PF00571">
    <property type="entry name" value="CBS"/>
    <property type="match status" value="2"/>
</dbReference>
<organism evidence="14 15">
    <name type="scientific">Ammonicoccus fulvus</name>
    <dbReference type="NCBI Taxonomy" id="3138240"/>
    <lineage>
        <taxon>Bacteria</taxon>
        <taxon>Bacillati</taxon>
        <taxon>Actinomycetota</taxon>
        <taxon>Actinomycetes</taxon>
        <taxon>Propionibacteriales</taxon>
        <taxon>Propionibacteriaceae</taxon>
        <taxon>Ammonicoccus</taxon>
    </lineage>
</organism>
<evidence type="ECO:0000256" key="10">
    <source>
        <dbReference type="PROSITE-ProRule" id="PRU01193"/>
    </source>
</evidence>
<dbReference type="InterPro" id="IPR051676">
    <property type="entry name" value="UPF0053_domain"/>
</dbReference>
<feature type="transmembrane region" description="Helical" evidence="11">
    <location>
        <begin position="59"/>
        <end position="78"/>
    </location>
</feature>
<feature type="transmembrane region" description="Helical" evidence="11">
    <location>
        <begin position="99"/>
        <end position="120"/>
    </location>
</feature>
<dbReference type="InterPro" id="IPR046342">
    <property type="entry name" value="CBS_dom_sf"/>
</dbReference>
<keyword evidence="4 10" id="KW-0812">Transmembrane</keyword>
<dbReference type="SMART" id="SM01091">
    <property type="entry name" value="CorC_HlyC"/>
    <property type="match status" value="1"/>
</dbReference>
<evidence type="ECO:0000256" key="1">
    <source>
        <dbReference type="ARBA" id="ARBA00004651"/>
    </source>
</evidence>
<comment type="similarity">
    <text evidence="2">Belongs to the UPF0053 family.</text>
</comment>
<dbReference type="Gene3D" id="3.10.580.10">
    <property type="entry name" value="CBS-domain"/>
    <property type="match status" value="1"/>
</dbReference>
<dbReference type="Pfam" id="PF01595">
    <property type="entry name" value="CNNM"/>
    <property type="match status" value="1"/>
</dbReference>
<dbReference type="RefSeq" id="WP_425307230.1">
    <property type="nucleotide sequence ID" value="NZ_CP154795.1"/>
</dbReference>
<dbReference type="Pfam" id="PF03471">
    <property type="entry name" value="CorC_HlyC"/>
    <property type="match status" value="1"/>
</dbReference>
<keyword evidence="15" id="KW-1185">Reference proteome</keyword>
<comment type="subcellular location">
    <subcellularLocation>
        <location evidence="1">Cell membrane</location>
        <topology evidence="1">Multi-pass membrane protein</topology>
    </subcellularLocation>
</comment>
<evidence type="ECO:0000256" key="11">
    <source>
        <dbReference type="SAM" id="Phobius"/>
    </source>
</evidence>
<evidence type="ECO:0000256" key="2">
    <source>
        <dbReference type="ARBA" id="ARBA00006337"/>
    </source>
</evidence>
<evidence type="ECO:0000256" key="5">
    <source>
        <dbReference type="ARBA" id="ARBA00022737"/>
    </source>
</evidence>
<keyword evidence="8 10" id="KW-0472">Membrane</keyword>
<dbReference type="InterPro" id="IPR036318">
    <property type="entry name" value="FAD-bd_PCMH-like_sf"/>
</dbReference>
<evidence type="ECO:0000256" key="8">
    <source>
        <dbReference type="ARBA" id="ARBA00023136"/>
    </source>
</evidence>
<evidence type="ECO:0000259" key="13">
    <source>
        <dbReference type="PROSITE" id="PS51846"/>
    </source>
</evidence>
<reference evidence="14 15" key="1">
    <citation type="submission" date="2024-04" db="EMBL/GenBank/DDBJ databases">
        <title>Isolation of an actinomycete strain from pig manure.</title>
        <authorList>
            <person name="Gong T."/>
            <person name="Yu Z."/>
            <person name="An M."/>
            <person name="Wei C."/>
            <person name="Yang W."/>
            <person name="Liu L."/>
        </authorList>
    </citation>
    <scope>NUCLEOTIDE SEQUENCE [LARGE SCALE GENOMIC DNA]</scope>
    <source>
        <strain evidence="14 15">ZF39</strain>
    </source>
</reference>
<gene>
    <name evidence="14" type="ORF">AADG42_00235</name>
</gene>
<dbReference type="SUPFAM" id="SSF56176">
    <property type="entry name" value="FAD-binding/transporter-associated domain-like"/>
    <property type="match status" value="1"/>
</dbReference>
<evidence type="ECO:0000256" key="7">
    <source>
        <dbReference type="ARBA" id="ARBA00023122"/>
    </source>
</evidence>
<evidence type="ECO:0000313" key="15">
    <source>
        <dbReference type="Proteomes" id="UP001442841"/>
    </source>
</evidence>
<accession>A0ABZ3FIG5</accession>
<feature type="domain" description="CBS" evidence="12">
    <location>
        <begin position="287"/>
        <end position="343"/>
    </location>
</feature>
<keyword evidence="6 10" id="KW-1133">Transmembrane helix</keyword>
<evidence type="ECO:0000256" key="3">
    <source>
        <dbReference type="ARBA" id="ARBA00022475"/>
    </source>
</evidence>